<dbReference type="KEGG" id="ehn:H9Q80_01235"/>
<keyword evidence="2" id="KW-0805">Transcription regulation</keyword>
<evidence type="ECO:0000313" key="7">
    <source>
        <dbReference type="EMBL" id="QNM12610.1"/>
    </source>
</evidence>
<dbReference type="CDD" id="cd05568">
    <property type="entry name" value="PTS_IIB_bgl_like"/>
    <property type="match status" value="1"/>
</dbReference>
<evidence type="ECO:0000256" key="1">
    <source>
        <dbReference type="ARBA" id="ARBA00022737"/>
    </source>
</evidence>
<dbReference type="InterPro" id="IPR050661">
    <property type="entry name" value="BglG_antiterminators"/>
</dbReference>
<evidence type="ECO:0000256" key="4">
    <source>
        <dbReference type="ARBA" id="ARBA00023163"/>
    </source>
</evidence>
<keyword evidence="4" id="KW-0804">Transcription</keyword>
<dbReference type="Proteomes" id="UP000515856">
    <property type="component" value="Chromosome"/>
</dbReference>
<evidence type="ECO:0000259" key="6">
    <source>
        <dbReference type="PROSITE" id="PS51372"/>
    </source>
</evidence>
<dbReference type="InterPro" id="IPR011608">
    <property type="entry name" value="PRD"/>
</dbReference>
<feature type="domain" description="PRD" evidence="6">
    <location>
        <begin position="231"/>
        <end position="338"/>
    </location>
</feature>
<dbReference type="GO" id="GO:0006355">
    <property type="term" value="P:regulation of DNA-templated transcription"/>
    <property type="evidence" value="ECO:0007669"/>
    <property type="project" value="InterPro"/>
</dbReference>
<proteinExistence type="predicted"/>
<dbReference type="Pfam" id="PF05043">
    <property type="entry name" value="Mga"/>
    <property type="match status" value="1"/>
</dbReference>
<evidence type="ECO:0000256" key="5">
    <source>
        <dbReference type="SAM" id="Coils"/>
    </source>
</evidence>
<dbReference type="PROSITE" id="PS51372">
    <property type="entry name" value="PRD_2"/>
    <property type="match status" value="2"/>
</dbReference>
<keyword evidence="5" id="KW-0175">Coiled coil</keyword>
<reference evidence="7 8" key="1">
    <citation type="submission" date="2020-08" db="EMBL/GenBank/DDBJ databases">
        <authorList>
            <person name="Liu C."/>
            <person name="Sun Q."/>
        </authorList>
    </citation>
    <scope>NUCLEOTIDE SEQUENCE [LARGE SCALE GENOMIC DNA]</scope>
    <source>
        <strain evidence="7 8">NSJ-61</strain>
    </source>
</reference>
<name>A0A7G9GP78_9FIRM</name>
<dbReference type="EMBL" id="CP060636">
    <property type="protein sequence ID" value="QNM12610.1"/>
    <property type="molecule type" value="Genomic_DNA"/>
</dbReference>
<dbReference type="SUPFAM" id="SSF63520">
    <property type="entry name" value="PTS-regulatory domain, PRD"/>
    <property type="match status" value="2"/>
</dbReference>
<protein>
    <submittedName>
        <fullName evidence="7">PRD domain-containing protein</fullName>
    </submittedName>
</protein>
<sequence length="622" mass="73751">MYSIFATLIWYCFVISGNHKIVYNEDVKKELMKMKLNERQKVLLKSLIEENDYKTLQEYADMLQISYKTVSNDVNVLMKTLADIHIEVDKKPHCGIRLNLKHDQINELNKLLQEQSGKDEYLSISDRRTEIYLQYLWNPNAYYSIQYFSDLYFVSASSIMKDLDIVSEKLTRYDITMEKSKKGTCIHGSEINIRKALLDYMERYLYEHVMEVERYQHLSEKFKRFHDMEVDDIEAIIEFLEQNMNHIEAVSKKIINEPYYSNAFLYLVLMILRIKHGNYIQDVKELVYYDDAIDETDFEFTNKLCRNINHQYDIQITEAEAINVYRHLISGGLSKKEIEIVERNTKANDLNSLTLAYTRYLIEHMSILFGIDFSNQVYLHSNLRFHIKPMINRLRYDIKINNMMVEEIQKRYPLEFYLTQLSCILTSRRYEIKEPSKEEVAYIMVYFQSAIERHLHTIQAILVTGQSVGSAQLLKTRLENTFQDVVIKEILPPSKLNQVNMENIDLILTTGNVSMNLPYIAVSLFCDETDIATIRHYLKNLRKHKHMNPKDISICFEECDFKTNQYAITMHTVFGSIVIQKSEDTHMYYDKHQGNIKYGIFYKELKEINPMMQVLFNQVIHQ</sequence>
<gene>
    <name evidence="7" type="ORF">H9Q80_01235</name>
</gene>
<dbReference type="RefSeq" id="WP_158552272.1">
    <property type="nucleotide sequence ID" value="NZ_CP060636.1"/>
</dbReference>
<dbReference type="Gene3D" id="1.10.1790.10">
    <property type="entry name" value="PRD domain"/>
    <property type="match status" value="2"/>
</dbReference>
<dbReference type="Pfam" id="PF00874">
    <property type="entry name" value="PRD"/>
    <property type="match status" value="1"/>
</dbReference>
<organism evidence="7 8">
    <name type="scientific">[Eubacterium] hominis</name>
    <dbReference type="NCBI Taxonomy" id="2764325"/>
    <lineage>
        <taxon>Bacteria</taxon>
        <taxon>Bacillati</taxon>
        <taxon>Bacillota</taxon>
        <taxon>Erysipelotrichia</taxon>
        <taxon>Erysipelotrichales</taxon>
        <taxon>Erysipelotrichaceae</taxon>
        <taxon>Amedibacillus</taxon>
    </lineage>
</organism>
<keyword evidence="3" id="KW-0010">Activator</keyword>
<accession>A0A7G9GP78</accession>
<dbReference type="PANTHER" id="PTHR30185">
    <property type="entry name" value="CRYPTIC BETA-GLUCOSIDE BGL OPERON ANTITERMINATOR"/>
    <property type="match status" value="1"/>
</dbReference>
<dbReference type="InterPro" id="IPR007737">
    <property type="entry name" value="Mga_HTH"/>
</dbReference>
<evidence type="ECO:0000256" key="2">
    <source>
        <dbReference type="ARBA" id="ARBA00023015"/>
    </source>
</evidence>
<dbReference type="InterPro" id="IPR036388">
    <property type="entry name" value="WH-like_DNA-bd_sf"/>
</dbReference>
<dbReference type="Gene3D" id="1.10.10.10">
    <property type="entry name" value="Winged helix-like DNA-binding domain superfamily/Winged helix DNA-binding domain"/>
    <property type="match status" value="2"/>
</dbReference>
<dbReference type="PANTHER" id="PTHR30185:SF18">
    <property type="entry name" value="TRANSCRIPTIONAL REGULATOR MTLR"/>
    <property type="match status" value="1"/>
</dbReference>
<feature type="domain" description="PRD" evidence="6">
    <location>
        <begin position="349"/>
        <end position="457"/>
    </location>
</feature>
<evidence type="ECO:0000313" key="8">
    <source>
        <dbReference type="Proteomes" id="UP000515856"/>
    </source>
</evidence>
<evidence type="ECO:0000256" key="3">
    <source>
        <dbReference type="ARBA" id="ARBA00023159"/>
    </source>
</evidence>
<dbReference type="AlphaFoldDB" id="A0A7G9GP78"/>
<keyword evidence="8" id="KW-1185">Reference proteome</keyword>
<dbReference type="InterPro" id="IPR036634">
    <property type="entry name" value="PRD_sf"/>
</dbReference>
<keyword evidence="1" id="KW-0677">Repeat</keyword>
<feature type="coiled-coil region" evidence="5">
    <location>
        <begin position="230"/>
        <end position="257"/>
    </location>
</feature>